<dbReference type="GO" id="GO:0016020">
    <property type="term" value="C:membrane"/>
    <property type="evidence" value="ECO:0007669"/>
    <property type="project" value="UniProtKB-SubCell"/>
</dbReference>
<reference evidence="9" key="2">
    <citation type="journal article" date="2014" name="Nat. Commun.">
        <title>The cavefish genome reveals candidate genes for eye loss.</title>
        <authorList>
            <person name="McGaugh S.E."/>
            <person name="Gross J.B."/>
            <person name="Aken B."/>
            <person name="Blin M."/>
            <person name="Borowsky R."/>
            <person name="Chalopin D."/>
            <person name="Hinaux H."/>
            <person name="Jeffery W.R."/>
            <person name="Keene A."/>
            <person name="Ma L."/>
            <person name="Minx P."/>
            <person name="Murphy D."/>
            <person name="O'Quin K.E."/>
            <person name="Retaux S."/>
            <person name="Rohner N."/>
            <person name="Searle S.M."/>
            <person name="Stahl B.A."/>
            <person name="Tabin C."/>
            <person name="Volff J.N."/>
            <person name="Yoshizawa M."/>
            <person name="Warren W.C."/>
        </authorList>
    </citation>
    <scope>NUCLEOTIDE SEQUENCE [LARGE SCALE GENOMIC DNA]</scope>
    <source>
        <strain evidence="9">female</strain>
    </source>
</reference>
<keyword evidence="7" id="KW-0472">Membrane</keyword>
<reference evidence="8" key="3">
    <citation type="submission" date="2025-08" db="UniProtKB">
        <authorList>
            <consortium name="Ensembl"/>
        </authorList>
    </citation>
    <scope>IDENTIFICATION</scope>
</reference>
<dbReference type="GO" id="GO:0003924">
    <property type="term" value="F:GTPase activity"/>
    <property type="evidence" value="ECO:0007669"/>
    <property type="project" value="UniProtKB-UniRule"/>
</dbReference>
<dbReference type="GO" id="GO:0045335">
    <property type="term" value="C:phagocytic vesicle"/>
    <property type="evidence" value="ECO:0007669"/>
    <property type="project" value="TreeGrafter"/>
</dbReference>
<evidence type="ECO:0000256" key="2">
    <source>
        <dbReference type="ARBA" id="ARBA00022741"/>
    </source>
</evidence>
<dbReference type="AlphaFoldDB" id="A0A3B1JW34"/>
<reference evidence="8" key="4">
    <citation type="submission" date="2025-09" db="UniProtKB">
        <authorList>
            <consortium name="Ensembl"/>
        </authorList>
    </citation>
    <scope>IDENTIFICATION</scope>
</reference>
<name>A0A3B1JW34_ASTMX</name>
<dbReference type="NCBIfam" id="TIGR00231">
    <property type="entry name" value="small_GTP"/>
    <property type="match status" value="1"/>
</dbReference>
<dbReference type="Proteomes" id="UP000018467">
    <property type="component" value="Unassembled WGS sequence"/>
</dbReference>
<evidence type="ECO:0000256" key="4">
    <source>
        <dbReference type="ARBA" id="ARBA00023288"/>
    </source>
</evidence>
<keyword evidence="5 7" id="KW-0636">Prenylation</keyword>
<accession>A0A3B1JW34</accession>
<evidence type="ECO:0000256" key="5">
    <source>
        <dbReference type="ARBA" id="ARBA00023289"/>
    </source>
</evidence>
<dbReference type="PANTHER" id="PTHR47981">
    <property type="entry name" value="RAB FAMILY"/>
    <property type="match status" value="1"/>
</dbReference>
<keyword evidence="2 7" id="KW-0547">Nucleotide-binding</keyword>
<dbReference type="PROSITE" id="PS51419">
    <property type="entry name" value="RAB"/>
    <property type="match status" value="1"/>
</dbReference>
<dbReference type="SMART" id="SM00174">
    <property type="entry name" value="RHO"/>
    <property type="match status" value="1"/>
</dbReference>
<proteinExistence type="inferred from homology"/>
<evidence type="ECO:0000313" key="9">
    <source>
        <dbReference type="Proteomes" id="UP000018467"/>
    </source>
</evidence>
<dbReference type="STRING" id="7994.ENSAMXP00000045544"/>
<dbReference type="GO" id="GO:0005764">
    <property type="term" value="C:lysosome"/>
    <property type="evidence" value="ECO:0007669"/>
    <property type="project" value="TreeGrafter"/>
</dbReference>
<comment type="similarity">
    <text evidence="1 7">Belongs to the small GTPase superfamily. Rab family.</text>
</comment>
<dbReference type="GO" id="GO:0005802">
    <property type="term" value="C:trans-Golgi network"/>
    <property type="evidence" value="ECO:0007669"/>
    <property type="project" value="UniProtKB-UniRule"/>
</dbReference>
<dbReference type="InterPro" id="IPR005225">
    <property type="entry name" value="Small_GTP-bd"/>
</dbReference>
<dbReference type="SUPFAM" id="SSF52540">
    <property type="entry name" value="P-loop containing nucleoside triphosphate hydrolases"/>
    <property type="match status" value="1"/>
</dbReference>
<evidence type="ECO:0000256" key="1">
    <source>
        <dbReference type="ARBA" id="ARBA00006270"/>
    </source>
</evidence>
<dbReference type="GO" id="GO:0008333">
    <property type="term" value="P:endosome to lysosome transport"/>
    <property type="evidence" value="ECO:0007669"/>
    <property type="project" value="TreeGrafter"/>
</dbReference>
<dbReference type="PANTHER" id="PTHR47981:SF41">
    <property type="entry name" value="RAS-RELATED PROTEIN RAB-32 ISOFORM X1"/>
    <property type="match status" value="1"/>
</dbReference>
<comment type="subcellular location">
    <subcellularLocation>
        <location evidence="6">Endomembrane system</location>
        <topology evidence="6">Lipid-anchor</topology>
        <orientation evidence="6">Cytoplasmic side</orientation>
    </subcellularLocation>
    <subcellularLocation>
        <location evidence="7">Membrane</location>
        <topology evidence="7">Lipid-anchor</topology>
    </subcellularLocation>
</comment>
<evidence type="ECO:0000256" key="6">
    <source>
        <dbReference type="ARBA" id="ARBA00046278"/>
    </source>
</evidence>
<dbReference type="Gene3D" id="3.40.50.300">
    <property type="entry name" value="P-loop containing nucleotide triphosphate hydrolases"/>
    <property type="match status" value="1"/>
</dbReference>
<dbReference type="InterPro" id="IPR027417">
    <property type="entry name" value="P-loop_NTPase"/>
</dbReference>
<dbReference type="FunFam" id="3.40.50.300:FF:000222">
    <property type="entry name" value="RAB32, member RAS oncogene family"/>
    <property type="match status" value="1"/>
</dbReference>
<protein>
    <recommendedName>
        <fullName evidence="7">Ras-related protein Rab</fullName>
    </recommendedName>
</protein>
<dbReference type="GeneTree" id="ENSGT00940000162477"/>
<keyword evidence="9" id="KW-1185">Reference proteome</keyword>
<dbReference type="Bgee" id="ENSAMXG00000034227">
    <property type="expression patterns" value="Expressed in brain and 3 other cell types or tissues"/>
</dbReference>
<evidence type="ECO:0000313" key="8">
    <source>
        <dbReference type="Ensembl" id="ENSAMXP00000045544.1"/>
    </source>
</evidence>
<dbReference type="PROSITE" id="PS51421">
    <property type="entry name" value="RAS"/>
    <property type="match status" value="1"/>
</dbReference>
<keyword evidence="4 7" id="KW-0449">Lipoprotein</keyword>
<organism evidence="8 9">
    <name type="scientific">Astyanax mexicanus</name>
    <name type="common">Blind cave fish</name>
    <name type="synonym">Astyanax fasciatus mexicanus</name>
    <dbReference type="NCBI Taxonomy" id="7994"/>
    <lineage>
        <taxon>Eukaryota</taxon>
        <taxon>Metazoa</taxon>
        <taxon>Chordata</taxon>
        <taxon>Craniata</taxon>
        <taxon>Vertebrata</taxon>
        <taxon>Euteleostomi</taxon>
        <taxon>Actinopterygii</taxon>
        <taxon>Neopterygii</taxon>
        <taxon>Teleostei</taxon>
        <taxon>Ostariophysi</taxon>
        <taxon>Characiformes</taxon>
        <taxon>Characoidei</taxon>
        <taxon>Acestrorhamphidae</taxon>
        <taxon>Acestrorhamphinae</taxon>
        <taxon>Astyanax</taxon>
    </lineage>
</organism>
<evidence type="ECO:0000256" key="3">
    <source>
        <dbReference type="ARBA" id="ARBA00023134"/>
    </source>
</evidence>
<dbReference type="SMART" id="SM00173">
    <property type="entry name" value="RAS"/>
    <property type="match status" value="1"/>
</dbReference>
<dbReference type="CDD" id="cd04107">
    <property type="entry name" value="Rab32_Rab38"/>
    <property type="match status" value="1"/>
</dbReference>
<dbReference type="GO" id="GO:0005770">
    <property type="term" value="C:late endosome"/>
    <property type="evidence" value="ECO:0007669"/>
    <property type="project" value="TreeGrafter"/>
</dbReference>
<dbReference type="Ensembl" id="ENSAMXT00000040265.1">
    <property type="protein sequence ID" value="ENSAMXP00000045544.1"/>
    <property type="gene ID" value="ENSAMXG00000034227.1"/>
</dbReference>
<reference evidence="9" key="1">
    <citation type="submission" date="2013-03" db="EMBL/GenBank/DDBJ databases">
        <authorList>
            <person name="Jeffery W."/>
            <person name="Warren W."/>
            <person name="Wilson R.K."/>
        </authorList>
    </citation>
    <scope>NUCLEOTIDE SEQUENCE</scope>
    <source>
        <strain evidence="9">female</strain>
    </source>
</reference>
<dbReference type="InterPro" id="IPR030697">
    <property type="entry name" value="Rab29/Rab38/Rab32"/>
</dbReference>
<dbReference type="SMART" id="SM00175">
    <property type="entry name" value="RAB"/>
    <property type="match status" value="1"/>
</dbReference>
<dbReference type="Pfam" id="PF00071">
    <property type="entry name" value="Ras"/>
    <property type="match status" value="1"/>
</dbReference>
<comment type="function">
    <text evidence="7">The small GTPases Rab are key regulators in vesicle trafficking.</text>
</comment>
<dbReference type="InterPro" id="IPR001806">
    <property type="entry name" value="Small_GTPase"/>
</dbReference>
<evidence type="ECO:0000256" key="7">
    <source>
        <dbReference type="RuleBase" id="RU367128"/>
    </source>
</evidence>
<dbReference type="GO" id="GO:0005525">
    <property type="term" value="F:GTP binding"/>
    <property type="evidence" value="ECO:0007669"/>
    <property type="project" value="UniProtKB-UniRule"/>
</dbReference>
<dbReference type="PRINTS" id="PR00449">
    <property type="entry name" value="RASTRNSFRMNG"/>
</dbReference>
<keyword evidence="3 7" id="KW-0342">GTP-binding</keyword>
<dbReference type="GO" id="GO:0090385">
    <property type="term" value="P:phagosome-lysosome fusion"/>
    <property type="evidence" value="ECO:0007669"/>
    <property type="project" value="TreeGrafter"/>
</dbReference>
<dbReference type="InParanoid" id="A0A3B1JW34"/>
<sequence>MSGGSKSGSVTEHLFKILVIGDSGVGKTSFVNRYVKNHFSSHLKLTLGVDFSMKVIDWDSKTLVRLQLWDISGHEHFKNMSRAYFKGARGALVVYDVTKESTLEGALSWKLELDHKVVTDKGRPIPSVLLANKCDRSKVCSNEPCHIDRLCREKGFTGWFEVSATESINVDEAANFLVKNILLCEASNAEKDQRGNITLKQTPEKRLFNCC</sequence>